<keyword evidence="5 6" id="KW-0472">Membrane</keyword>
<sequence>MNTKNEYIKFIVVGVLNTAHYYAWYVLFYSVVGLPYLVSHIVATIISMIGSYFMNVYFTYREKPSWKSFLLFPLTQLTNIAIQTICMYVFVDWLHLSPYFAPIATVIISVPITFVVTRRIIRVSKT</sequence>
<feature type="transmembrane region" description="Helical" evidence="6">
    <location>
        <begin position="70"/>
        <end position="90"/>
    </location>
</feature>
<dbReference type="AlphaFoldDB" id="A0A433RXM3"/>
<dbReference type="Pfam" id="PF04138">
    <property type="entry name" value="GtrA_DPMS_TM"/>
    <property type="match status" value="1"/>
</dbReference>
<dbReference type="InterPro" id="IPR007267">
    <property type="entry name" value="GtrA_DPMS_TM"/>
</dbReference>
<organism evidence="8 9">
    <name type="scientific">Candidatus Kurthia intestinigallinarum</name>
    <dbReference type="NCBI Taxonomy" id="1562256"/>
    <lineage>
        <taxon>Bacteria</taxon>
        <taxon>Bacillati</taxon>
        <taxon>Bacillota</taxon>
        <taxon>Bacilli</taxon>
        <taxon>Bacillales</taxon>
        <taxon>Caryophanaceae</taxon>
        <taxon>Kurthia</taxon>
    </lineage>
</organism>
<name>A0A433RXM3_9BACL</name>
<evidence type="ECO:0000256" key="3">
    <source>
        <dbReference type="ARBA" id="ARBA00022692"/>
    </source>
</evidence>
<dbReference type="GO" id="GO:0005886">
    <property type="term" value="C:plasma membrane"/>
    <property type="evidence" value="ECO:0007669"/>
    <property type="project" value="TreeGrafter"/>
</dbReference>
<keyword evidence="3 6" id="KW-0812">Transmembrane</keyword>
<feature type="transmembrane region" description="Helical" evidence="6">
    <location>
        <begin position="7"/>
        <end position="25"/>
    </location>
</feature>
<comment type="subcellular location">
    <subcellularLocation>
        <location evidence="1">Membrane</location>
        <topology evidence="1">Multi-pass membrane protein</topology>
    </subcellularLocation>
</comment>
<dbReference type="Proteomes" id="UP000288623">
    <property type="component" value="Unassembled WGS sequence"/>
</dbReference>
<keyword evidence="4 6" id="KW-1133">Transmembrane helix</keyword>
<evidence type="ECO:0000259" key="7">
    <source>
        <dbReference type="Pfam" id="PF04138"/>
    </source>
</evidence>
<evidence type="ECO:0000256" key="5">
    <source>
        <dbReference type="ARBA" id="ARBA00023136"/>
    </source>
</evidence>
<evidence type="ECO:0000313" key="9">
    <source>
        <dbReference type="Proteomes" id="UP000288623"/>
    </source>
</evidence>
<dbReference type="EMBL" id="JTFC01000008">
    <property type="protein sequence ID" value="RUS58056.1"/>
    <property type="molecule type" value="Genomic_DNA"/>
</dbReference>
<dbReference type="GO" id="GO:0000271">
    <property type="term" value="P:polysaccharide biosynthetic process"/>
    <property type="evidence" value="ECO:0007669"/>
    <property type="project" value="InterPro"/>
</dbReference>
<dbReference type="OrthoDB" id="2666802at2"/>
<protein>
    <submittedName>
        <fullName evidence="8">Polysaccharide biosynthesis protein</fullName>
    </submittedName>
</protein>
<dbReference type="RefSeq" id="WP_126989393.1">
    <property type="nucleotide sequence ID" value="NZ_JTFC01000008.1"/>
</dbReference>
<evidence type="ECO:0000256" key="2">
    <source>
        <dbReference type="ARBA" id="ARBA00009399"/>
    </source>
</evidence>
<dbReference type="PANTHER" id="PTHR38459">
    <property type="entry name" value="PROPHAGE BACTOPRENOL-LINKED GLUCOSE TRANSLOCASE HOMOLOG"/>
    <property type="match status" value="1"/>
</dbReference>
<evidence type="ECO:0000256" key="4">
    <source>
        <dbReference type="ARBA" id="ARBA00022989"/>
    </source>
</evidence>
<accession>A0A433RXM3</accession>
<dbReference type="InterPro" id="IPR051401">
    <property type="entry name" value="GtrA_CellWall_Glycosyl"/>
</dbReference>
<dbReference type="PANTHER" id="PTHR38459:SF1">
    <property type="entry name" value="PROPHAGE BACTOPRENOL-LINKED GLUCOSE TRANSLOCASE HOMOLOG"/>
    <property type="match status" value="1"/>
</dbReference>
<proteinExistence type="inferred from homology"/>
<feature type="transmembrane region" description="Helical" evidence="6">
    <location>
        <begin position="37"/>
        <end position="58"/>
    </location>
</feature>
<keyword evidence="9" id="KW-1185">Reference proteome</keyword>
<feature type="transmembrane region" description="Helical" evidence="6">
    <location>
        <begin position="96"/>
        <end position="116"/>
    </location>
</feature>
<evidence type="ECO:0000313" key="8">
    <source>
        <dbReference type="EMBL" id="RUS58056.1"/>
    </source>
</evidence>
<feature type="domain" description="GtrA/DPMS transmembrane" evidence="7">
    <location>
        <begin position="9"/>
        <end position="121"/>
    </location>
</feature>
<comment type="caution">
    <text evidence="8">The sequence shown here is derived from an EMBL/GenBank/DDBJ whole genome shotgun (WGS) entry which is preliminary data.</text>
</comment>
<evidence type="ECO:0000256" key="1">
    <source>
        <dbReference type="ARBA" id="ARBA00004141"/>
    </source>
</evidence>
<comment type="similarity">
    <text evidence="2">Belongs to the GtrA family.</text>
</comment>
<reference evidence="8 9" key="1">
    <citation type="submission" date="2014-11" db="EMBL/GenBank/DDBJ databases">
        <title>Genome sequence and analysis of novel Kurthia sp.</title>
        <authorList>
            <person name="Lawson J.N."/>
            <person name="Gonzalez J.E."/>
            <person name="Rinauldi L."/>
            <person name="Xuan Z."/>
            <person name="Firman A."/>
            <person name="Shaddox L."/>
            <person name="Trudeau A."/>
            <person name="Shah S."/>
            <person name="Reiman D."/>
        </authorList>
    </citation>
    <scope>NUCLEOTIDE SEQUENCE [LARGE SCALE GENOMIC DNA]</scope>
    <source>
        <strain evidence="8 9">3B1D</strain>
    </source>
</reference>
<evidence type="ECO:0000256" key="6">
    <source>
        <dbReference type="SAM" id="Phobius"/>
    </source>
</evidence>
<gene>
    <name evidence="8" type="ORF">QI30_02600</name>
</gene>